<reference evidence="3" key="1">
    <citation type="journal article" date="2019" name="Int. J. Syst. Evol. Microbiol.">
        <title>The Global Catalogue of Microorganisms (GCM) 10K type strain sequencing project: providing services to taxonomists for standard genome sequencing and annotation.</title>
        <authorList>
            <consortium name="The Broad Institute Genomics Platform"/>
            <consortium name="The Broad Institute Genome Sequencing Center for Infectious Disease"/>
            <person name="Wu L."/>
            <person name="Ma J."/>
        </authorList>
    </citation>
    <scope>NUCLEOTIDE SEQUENCE [LARGE SCALE GENOMIC DNA]</scope>
    <source>
        <strain evidence="3">KCTC 52366</strain>
    </source>
</reference>
<proteinExistence type="predicted"/>
<feature type="chain" id="PRO_5046437804" evidence="1">
    <location>
        <begin position="26"/>
        <end position="208"/>
    </location>
</feature>
<dbReference type="Proteomes" id="UP001595632">
    <property type="component" value="Unassembled WGS sequence"/>
</dbReference>
<comment type="caution">
    <text evidence="2">The sequence shown here is derived from an EMBL/GenBank/DDBJ whole genome shotgun (WGS) entry which is preliminary data.</text>
</comment>
<dbReference type="PROSITE" id="PS51257">
    <property type="entry name" value="PROKAR_LIPOPROTEIN"/>
    <property type="match status" value="1"/>
</dbReference>
<evidence type="ECO:0000313" key="2">
    <source>
        <dbReference type="EMBL" id="MFC3143297.1"/>
    </source>
</evidence>
<organism evidence="2 3">
    <name type="scientific">Psychromarinibacter halotolerans</name>
    <dbReference type="NCBI Taxonomy" id="1775175"/>
    <lineage>
        <taxon>Bacteria</taxon>
        <taxon>Pseudomonadati</taxon>
        <taxon>Pseudomonadota</taxon>
        <taxon>Alphaproteobacteria</taxon>
        <taxon>Rhodobacterales</taxon>
        <taxon>Paracoccaceae</taxon>
        <taxon>Psychromarinibacter</taxon>
    </lineage>
</organism>
<dbReference type="EMBL" id="JBHRTB010000010">
    <property type="protein sequence ID" value="MFC3143297.1"/>
    <property type="molecule type" value="Genomic_DNA"/>
</dbReference>
<dbReference type="InterPro" id="IPR046705">
    <property type="entry name" value="DUF6778"/>
</dbReference>
<protein>
    <submittedName>
        <fullName evidence="2">DUF6778 family protein</fullName>
    </submittedName>
</protein>
<keyword evidence="1" id="KW-0732">Signal</keyword>
<keyword evidence="3" id="KW-1185">Reference proteome</keyword>
<dbReference type="Pfam" id="PF20569">
    <property type="entry name" value="DUF6778"/>
    <property type="match status" value="1"/>
</dbReference>
<gene>
    <name evidence="2" type="ORF">ACFOGP_11285</name>
</gene>
<sequence>MILAALRNPRIVLALGAVLSLSACAQESVTRGLMSETMIEPPSVAASALPRFDIAQINVQVPRSLKVSEKNTYKPVADIVWHGDPLGDRYEQVAALVKAGFAAGTHAMNSGRAVVIDVVVQRFHAVTPKTYYTVGGWHEIELVMMVRDARTGAELMAPHPVSLNFRSLKGADAANAEATGRTQKLRIVDHLARAIRAEMSVPANYSGF</sequence>
<evidence type="ECO:0000313" key="3">
    <source>
        <dbReference type="Proteomes" id="UP001595632"/>
    </source>
</evidence>
<name>A0ABV7GPJ9_9RHOB</name>
<dbReference type="RefSeq" id="WP_275633267.1">
    <property type="nucleotide sequence ID" value="NZ_JARGYD010000004.1"/>
</dbReference>
<evidence type="ECO:0000256" key="1">
    <source>
        <dbReference type="SAM" id="SignalP"/>
    </source>
</evidence>
<accession>A0ABV7GPJ9</accession>
<feature type="signal peptide" evidence="1">
    <location>
        <begin position="1"/>
        <end position="25"/>
    </location>
</feature>